<feature type="domain" description="Protein kinase" evidence="7">
    <location>
        <begin position="33"/>
        <end position="378"/>
    </location>
</feature>
<dbReference type="InterPro" id="IPR008271">
    <property type="entry name" value="Ser/Thr_kinase_AS"/>
</dbReference>
<dbReference type="SMART" id="SM00220">
    <property type="entry name" value="S_TKc"/>
    <property type="match status" value="1"/>
</dbReference>
<evidence type="ECO:0000256" key="2">
    <source>
        <dbReference type="ARBA" id="ARBA00022527"/>
    </source>
</evidence>
<proteinExistence type="inferred from homology"/>
<comment type="similarity">
    <text evidence="1">Belongs to the protein kinase superfamily. CMGC Ser/Thr protein kinase family. CDC2/CDKX subfamily.</text>
</comment>
<keyword evidence="4" id="KW-0547">Nucleotide-binding</keyword>
<dbReference type="PROSITE" id="PS00108">
    <property type="entry name" value="PROTEIN_KINASE_ST"/>
    <property type="match status" value="1"/>
</dbReference>
<dbReference type="FunFam" id="1.10.510.10:FF:000624">
    <property type="entry name" value="Mitogen-activated protein kinase"/>
    <property type="match status" value="1"/>
</dbReference>
<dbReference type="EMBL" id="CCBQ010000037">
    <property type="protein sequence ID" value="CDO94461.1"/>
    <property type="molecule type" value="Genomic_DNA"/>
</dbReference>
<dbReference type="OrthoDB" id="2158884at2759"/>
<evidence type="ECO:0000313" key="8">
    <source>
        <dbReference type="EMBL" id="CDO94461.1"/>
    </source>
</evidence>
<name>A0A0A8L873_9SACH</name>
<evidence type="ECO:0000259" key="7">
    <source>
        <dbReference type="PROSITE" id="PS50011"/>
    </source>
</evidence>
<dbReference type="Gene3D" id="1.10.510.10">
    <property type="entry name" value="Transferase(Phosphotransferase) domain 1"/>
    <property type="match status" value="1"/>
</dbReference>
<dbReference type="AlphaFoldDB" id="A0A0A8L873"/>
<keyword evidence="2" id="KW-0723">Serine/threonine-protein kinase</keyword>
<dbReference type="InterPro" id="IPR000719">
    <property type="entry name" value="Prot_kinase_dom"/>
</dbReference>
<dbReference type="Gene3D" id="3.30.200.20">
    <property type="entry name" value="Phosphorylase Kinase, domain 1"/>
    <property type="match status" value="1"/>
</dbReference>
<dbReference type="PANTHER" id="PTHR24055">
    <property type="entry name" value="MITOGEN-ACTIVATED PROTEIN KINASE"/>
    <property type="match status" value="1"/>
</dbReference>
<evidence type="ECO:0000256" key="1">
    <source>
        <dbReference type="ARBA" id="ARBA00006485"/>
    </source>
</evidence>
<keyword evidence="9" id="KW-1185">Reference proteome</keyword>
<sequence>MPALDLTGVDSFVPTDVNNPPFYIPLKNIDARYNVIQELGKGSFGSVTLAETLYDMNNSSSQISSMYPETLMDQTGIKHAEQENWYYKKKGIVAIKTMMNRLPTLHDYTRVREIKFILQIPAHKNLVTIYEMFIDDSLYHLHIVMECMEQNIYQLMKHRKRRVFSLPTLRSILFQILAGIKHIHDHDFFHRDIKPENILISPSHRYFSKKWLEEENYPDNYVVKVADYGLARYVNNRSPYTTYVSTRWYRSPEILLRKGFYSKPLDIWAYGCVVVELATFSPLFPGSDETDQIWRILDLLGSPDHSTNGKEHFGGYWLDSKPLYQALNYEFPYVEGKTIRDVLPNPQLEGLYDVVTSCLKWNPSERATASEIFDLPYFNEYVKREASAAKITSITVPNTNKEAVVLANKLGPTSSISNQWSRILSGLPHKSGPGATSNFNCPQKLTKVQNNIQMDAVSDSNQQQSKKGGVASWFKFSTQKNHANINPNVNDNDSSFLTSMNENINTGSEKMQNSGEGEHQPATYCEQMNDTHDLNDIIIHDMHAVKNKNIDNEVFTIELDDSMETVTGSQRISKELNDKLELYKDSGNPQNPPALELDDLDDEHDSIEIDDNENYRIQVLDEFETDENLAHEIKAIDEDENDERIESVLHHHAKREDENEDDNDDEDSLLNYYQDIMSKKQSLNRNKGGYVHSNGMKDPILSDQMALDDSLDLQEHIPRNLPERAVQQRVLDCLIDSSEHASQNLIQNSTSHNHTFQDGLSF</sequence>
<protein>
    <submittedName>
        <fullName evidence="8">WGS project CCBQ000000000 data, contig 00106</fullName>
    </submittedName>
</protein>
<dbReference type="InterPro" id="IPR011009">
    <property type="entry name" value="Kinase-like_dom_sf"/>
</dbReference>
<dbReference type="Pfam" id="PF00069">
    <property type="entry name" value="Pkinase"/>
    <property type="match status" value="1"/>
</dbReference>
<dbReference type="InterPro" id="IPR050117">
    <property type="entry name" value="MAPK"/>
</dbReference>
<dbReference type="GO" id="GO:0005524">
    <property type="term" value="F:ATP binding"/>
    <property type="evidence" value="ECO:0007669"/>
    <property type="project" value="UniProtKB-KW"/>
</dbReference>
<evidence type="ECO:0000256" key="4">
    <source>
        <dbReference type="ARBA" id="ARBA00022741"/>
    </source>
</evidence>
<dbReference type="Proteomes" id="UP000031516">
    <property type="component" value="Unassembled WGS sequence"/>
</dbReference>
<dbReference type="PROSITE" id="PS50011">
    <property type="entry name" value="PROTEIN_KINASE_DOM"/>
    <property type="match status" value="1"/>
</dbReference>
<dbReference type="SUPFAM" id="SSF56112">
    <property type="entry name" value="Protein kinase-like (PK-like)"/>
    <property type="match status" value="1"/>
</dbReference>
<evidence type="ECO:0000256" key="5">
    <source>
        <dbReference type="ARBA" id="ARBA00022777"/>
    </source>
</evidence>
<organism evidence="8 9">
    <name type="scientific">Kluyveromyces dobzhanskii CBS 2104</name>
    <dbReference type="NCBI Taxonomy" id="1427455"/>
    <lineage>
        <taxon>Eukaryota</taxon>
        <taxon>Fungi</taxon>
        <taxon>Dikarya</taxon>
        <taxon>Ascomycota</taxon>
        <taxon>Saccharomycotina</taxon>
        <taxon>Saccharomycetes</taxon>
        <taxon>Saccharomycetales</taxon>
        <taxon>Saccharomycetaceae</taxon>
        <taxon>Kluyveromyces</taxon>
    </lineage>
</organism>
<dbReference type="GO" id="GO:0004674">
    <property type="term" value="F:protein serine/threonine kinase activity"/>
    <property type="evidence" value="ECO:0007669"/>
    <property type="project" value="UniProtKB-KW"/>
</dbReference>
<reference evidence="8 9" key="1">
    <citation type="submission" date="2014-03" db="EMBL/GenBank/DDBJ databases">
        <title>The genome of Kluyveromyces dobzhanskii.</title>
        <authorList>
            <person name="Nystedt B."/>
            <person name="Astrom S."/>
        </authorList>
    </citation>
    <scope>NUCLEOTIDE SEQUENCE [LARGE SCALE GENOMIC DNA]</scope>
    <source>
        <strain evidence="8 9">CBS 2104</strain>
    </source>
</reference>
<gene>
    <name evidence="8" type="ORF">KLDO_g2725</name>
</gene>
<dbReference type="CDD" id="cd07830">
    <property type="entry name" value="STKc_MAK_like"/>
    <property type="match status" value="1"/>
</dbReference>
<keyword evidence="5" id="KW-0418">Kinase</keyword>
<comment type="caution">
    <text evidence="8">The sequence shown here is derived from an EMBL/GenBank/DDBJ whole genome shotgun (WGS) entry which is preliminary data.</text>
</comment>
<evidence type="ECO:0000256" key="6">
    <source>
        <dbReference type="ARBA" id="ARBA00022840"/>
    </source>
</evidence>
<keyword evidence="6" id="KW-0067">ATP-binding</keyword>
<accession>A0A0A8L873</accession>
<evidence type="ECO:0000313" key="9">
    <source>
        <dbReference type="Proteomes" id="UP000031516"/>
    </source>
</evidence>
<evidence type="ECO:0000256" key="3">
    <source>
        <dbReference type="ARBA" id="ARBA00022679"/>
    </source>
</evidence>
<keyword evidence="3" id="KW-0808">Transferase</keyword>